<sequence length="201" mass="21795">MQTTAPLLKTKAETSGIWTSTLLKSLAGWKHVPSQIEAQFKKPWRHVKDESSLKIRSRPIDSGLIVCVSVLQLAASVPEASIFARSLRGGAKISEIIRDPVTAGKLPREDKALLHGLSRLSQQPVPTANFGRGLSRDHIYLGLGANMLVLFGSIVSREDRQAFGSSNPGAKTLLEWEQLPRQAPPPPPGPDGRRALPGEES</sequence>
<gene>
    <name evidence="2" type="ORF">AK812_SmicGene26917</name>
</gene>
<comment type="caution">
    <text evidence="2">The sequence shown here is derived from an EMBL/GenBank/DDBJ whole genome shotgun (WGS) entry which is preliminary data.</text>
</comment>
<name>A0A1Q9D8C7_SYMMI</name>
<proteinExistence type="predicted"/>
<feature type="compositionally biased region" description="Basic and acidic residues" evidence="1">
    <location>
        <begin position="191"/>
        <end position="201"/>
    </location>
</feature>
<organism evidence="2 3">
    <name type="scientific">Symbiodinium microadriaticum</name>
    <name type="common">Dinoflagellate</name>
    <name type="synonym">Zooxanthella microadriatica</name>
    <dbReference type="NCBI Taxonomy" id="2951"/>
    <lineage>
        <taxon>Eukaryota</taxon>
        <taxon>Sar</taxon>
        <taxon>Alveolata</taxon>
        <taxon>Dinophyceae</taxon>
        <taxon>Suessiales</taxon>
        <taxon>Symbiodiniaceae</taxon>
        <taxon>Symbiodinium</taxon>
    </lineage>
</organism>
<dbReference type="Proteomes" id="UP000186817">
    <property type="component" value="Unassembled WGS sequence"/>
</dbReference>
<keyword evidence="3" id="KW-1185">Reference proteome</keyword>
<evidence type="ECO:0000313" key="2">
    <source>
        <dbReference type="EMBL" id="OLP91409.1"/>
    </source>
</evidence>
<evidence type="ECO:0000256" key="1">
    <source>
        <dbReference type="SAM" id="MobiDB-lite"/>
    </source>
</evidence>
<protein>
    <submittedName>
        <fullName evidence="2">Uncharacterized protein</fullName>
    </submittedName>
</protein>
<evidence type="ECO:0000313" key="3">
    <source>
        <dbReference type="Proteomes" id="UP000186817"/>
    </source>
</evidence>
<reference evidence="2 3" key="1">
    <citation type="submission" date="2016-02" db="EMBL/GenBank/DDBJ databases">
        <title>Genome analysis of coral dinoflagellate symbionts highlights evolutionary adaptations to a symbiotic lifestyle.</title>
        <authorList>
            <person name="Aranda M."/>
            <person name="Li Y."/>
            <person name="Liew Y.J."/>
            <person name="Baumgarten S."/>
            <person name="Simakov O."/>
            <person name="Wilson M."/>
            <person name="Piel J."/>
            <person name="Ashoor H."/>
            <person name="Bougouffa S."/>
            <person name="Bajic V.B."/>
            <person name="Ryu T."/>
            <person name="Ravasi T."/>
            <person name="Bayer T."/>
            <person name="Micklem G."/>
            <person name="Kim H."/>
            <person name="Bhak J."/>
            <person name="Lajeunesse T.C."/>
            <person name="Voolstra C.R."/>
        </authorList>
    </citation>
    <scope>NUCLEOTIDE SEQUENCE [LARGE SCALE GENOMIC DNA]</scope>
    <source>
        <strain evidence="2 3">CCMP2467</strain>
    </source>
</reference>
<accession>A0A1Q9D8C7</accession>
<dbReference type="EMBL" id="LSRX01000666">
    <property type="protein sequence ID" value="OLP91409.1"/>
    <property type="molecule type" value="Genomic_DNA"/>
</dbReference>
<feature type="region of interest" description="Disordered" evidence="1">
    <location>
        <begin position="161"/>
        <end position="201"/>
    </location>
</feature>
<dbReference type="AlphaFoldDB" id="A0A1Q9D8C7"/>